<dbReference type="SUPFAM" id="SSF52540">
    <property type="entry name" value="P-loop containing nucleoside triphosphate hydrolases"/>
    <property type="match status" value="1"/>
</dbReference>
<gene>
    <name evidence="2" type="ORF">NCTC10113_01075</name>
</gene>
<name>A0A448ZY60_METSV</name>
<dbReference type="PANTHER" id="PTHR33295">
    <property type="entry name" value="ATPASE"/>
    <property type="match status" value="1"/>
</dbReference>
<sequence length="103" mass="12436">MYIERNKYLKQLISLLNNKMIKIISGIRRCGKSFLLFEIFYSYLKSNVAKDEGYIIKLAFDILETKRLRDSLILPKYINEKIIDDDIYYILLDEKILEKHYTF</sequence>
<keyword evidence="2" id="KW-0614">Plasmid</keyword>
<dbReference type="InterPro" id="IPR041682">
    <property type="entry name" value="AAA_14"/>
</dbReference>
<dbReference type="Pfam" id="PF13173">
    <property type="entry name" value="AAA_14"/>
    <property type="match status" value="1"/>
</dbReference>
<dbReference type="RefSeq" id="WP_024544056.1">
    <property type="nucleotide sequence ID" value="NZ_BPLX01000001.1"/>
</dbReference>
<dbReference type="InterPro" id="IPR027417">
    <property type="entry name" value="P-loop_NTPase"/>
</dbReference>
<evidence type="ECO:0000259" key="1">
    <source>
        <dbReference type="Pfam" id="PF13173"/>
    </source>
</evidence>
<dbReference type="PANTHER" id="PTHR33295:SF18">
    <property type="entry name" value="AAA+ ATPASE DOMAIN-CONTAINING PROTEIN"/>
    <property type="match status" value="1"/>
</dbReference>
<dbReference type="EMBL" id="LR214939">
    <property type="protein sequence ID" value="VEU56187.1"/>
    <property type="molecule type" value="Genomic_DNA"/>
</dbReference>
<feature type="domain" description="AAA" evidence="1">
    <location>
        <begin position="19"/>
        <end position="94"/>
    </location>
</feature>
<proteinExistence type="predicted"/>
<organism evidence="2">
    <name type="scientific">Metamycoplasma salivarium</name>
    <name type="common">Mycoplasma salivarium</name>
    <dbReference type="NCBI Taxonomy" id="2124"/>
    <lineage>
        <taxon>Bacteria</taxon>
        <taxon>Bacillati</taxon>
        <taxon>Mycoplasmatota</taxon>
        <taxon>Mycoplasmoidales</taxon>
        <taxon>Metamycoplasmataceae</taxon>
        <taxon>Metamycoplasma</taxon>
    </lineage>
</organism>
<geneLocation type="plasmid" evidence="2">
    <name>2</name>
</geneLocation>
<protein>
    <submittedName>
        <fullName evidence="2">Putative ATPase, AAA+ superfamily</fullName>
    </submittedName>
</protein>
<reference evidence="2" key="1">
    <citation type="submission" date="2019-01" db="EMBL/GenBank/DDBJ databases">
        <authorList>
            <consortium name="Pathogen Informatics"/>
        </authorList>
    </citation>
    <scope>NUCLEOTIDE SEQUENCE [LARGE SCALE GENOMIC DNA]</scope>
    <source>
        <strain evidence="2">NCTC10113</strain>
    </source>
</reference>
<evidence type="ECO:0000313" key="2">
    <source>
        <dbReference type="EMBL" id="VEU56187.1"/>
    </source>
</evidence>
<dbReference type="AlphaFoldDB" id="A0A448ZY60"/>
<dbReference type="Gene3D" id="3.40.50.300">
    <property type="entry name" value="P-loop containing nucleotide triphosphate hydrolases"/>
    <property type="match status" value="1"/>
</dbReference>
<accession>A0A448ZY60</accession>